<dbReference type="PANTHER" id="PTHR43625">
    <property type="entry name" value="AFLATOXIN B1 ALDEHYDE REDUCTASE"/>
    <property type="match status" value="1"/>
</dbReference>
<reference evidence="3 4" key="1">
    <citation type="journal article" date="2012" name="Stand. Genomic Sci.">
        <title>Complete genome sequence of the melanogenic marine bacterium Marinomonas mediterranea type strain (MMB-1(T)).</title>
        <authorList>
            <person name="Lucas-Elio P."/>
            <person name="Goodwin L."/>
            <person name="Woyke T."/>
            <person name="Pitluck S."/>
            <person name="Nolan M."/>
            <person name="Kyrpides N.C."/>
            <person name="Detter J.C."/>
            <person name="Copeland A."/>
            <person name="Teshima H."/>
            <person name="Bruce D."/>
            <person name="Detter C."/>
            <person name="Tapia R."/>
            <person name="Han S."/>
            <person name="Land M.L."/>
            <person name="Ivanova N."/>
            <person name="Mikhailova N."/>
            <person name="Johnston A.W."/>
            <person name="Sanchez-Amat A."/>
        </authorList>
    </citation>
    <scope>NUCLEOTIDE SEQUENCE [LARGE SCALE GENOMIC DNA]</scope>
    <source>
        <strain evidence="4">ATCC 700492 / JCM 21426 / NBRC 103028 / MMB-1</strain>
    </source>
</reference>
<proteinExistence type="predicted"/>
<dbReference type="PANTHER" id="PTHR43625:SF40">
    <property type="entry name" value="ALDO-KETO REDUCTASE YAKC [NADP(+)]"/>
    <property type="match status" value="1"/>
</dbReference>
<dbReference type="GO" id="GO:0005737">
    <property type="term" value="C:cytoplasm"/>
    <property type="evidence" value="ECO:0007669"/>
    <property type="project" value="TreeGrafter"/>
</dbReference>
<organism evidence="3 4">
    <name type="scientific">Marinomonas mediterranea (strain ATCC 700492 / JCM 21426 / NBRC 103028 / MMB-1)</name>
    <dbReference type="NCBI Taxonomy" id="717774"/>
    <lineage>
        <taxon>Bacteria</taxon>
        <taxon>Pseudomonadati</taxon>
        <taxon>Pseudomonadota</taxon>
        <taxon>Gammaproteobacteria</taxon>
        <taxon>Oceanospirillales</taxon>
        <taxon>Oceanospirillaceae</taxon>
        <taxon>Marinomonas</taxon>
    </lineage>
</organism>
<keyword evidence="1 3" id="KW-0560">Oxidoreductase</keyword>
<feature type="domain" description="NADP-dependent oxidoreductase" evidence="2">
    <location>
        <begin position="15"/>
        <end position="302"/>
    </location>
</feature>
<dbReference type="InterPro" id="IPR023210">
    <property type="entry name" value="NADP_OxRdtase_dom"/>
</dbReference>
<keyword evidence="4" id="KW-1185">Reference proteome</keyword>
<dbReference type="GO" id="GO:0050236">
    <property type="term" value="F:pyridoxine 4-dehydrogenase (NADP+) activity"/>
    <property type="evidence" value="ECO:0007669"/>
    <property type="project" value="UniProtKB-EC"/>
</dbReference>
<dbReference type="Proteomes" id="UP000001062">
    <property type="component" value="Chromosome"/>
</dbReference>
<dbReference type="STRING" id="717774.Marme_4074"/>
<dbReference type="AlphaFoldDB" id="F2K063"/>
<accession>F2K063</accession>
<dbReference type="InterPro" id="IPR050791">
    <property type="entry name" value="Aldo-Keto_reductase"/>
</dbReference>
<gene>
    <name evidence="3" type="ordered locus">Marme_4074</name>
</gene>
<dbReference type="EC" id="1.1.1.65" evidence="3"/>
<dbReference type="SUPFAM" id="SSF51430">
    <property type="entry name" value="NAD(P)-linked oxidoreductase"/>
    <property type="match status" value="1"/>
</dbReference>
<dbReference type="Pfam" id="PF00248">
    <property type="entry name" value="Aldo_ket_red"/>
    <property type="match status" value="1"/>
</dbReference>
<evidence type="ECO:0000313" key="4">
    <source>
        <dbReference type="Proteomes" id="UP000001062"/>
    </source>
</evidence>
<dbReference type="eggNOG" id="COG0667">
    <property type="taxonomic scope" value="Bacteria"/>
</dbReference>
<dbReference type="Gene3D" id="3.20.20.100">
    <property type="entry name" value="NADP-dependent oxidoreductase domain"/>
    <property type="match status" value="1"/>
</dbReference>
<protein>
    <submittedName>
        <fullName evidence="3">Pyridoxine 4-dehydrogenase</fullName>
        <ecNumber evidence="3">1.1.1.65</ecNumber>
    </submittedName>
</protein>
<dbReference type="InterPro" id="IPR036812">
    <property type="entry name" value="NAD(P)_OxRdtase_dom_sf"/>
</dbReference>
<dbReference type="PATRIC" id="fig|717774.3.peg.4209"/>
<evidence type="ECO:0000313" key="3">
    <source>
        <dbReference type="EMBL" id="ADZ93277.1"/>
    </source>
</evidence>
<name>F2K063_MARM1</name>
<dbReference type="KEGG" id="mme:Marme_4074"/>
<dbReference type="RefSeq" id="WP_013663179.1">
    <property type="nucleotide sequence ID" value="NC_015276.1"/>
</dbReference>
<sequence>MDKIALLGGKTLPRVGLGCMGMSEFYGDNDHKHNLDVLNRSVELGYRHFDTADMYGQGANERLIGEFLSNQSRKDLFIASKFGIRRGPGGGLSRVIDGSAAYVKEALYRSLERLGTGYIDLYYVHRRDPNTPIEETIGAMVELKKEGLIGGIGLSEVSVDTYQTAHNVHPIAAIQTEYSLLSKEPENGMLQACKENGTAFVGYSPMSRGLLTGQLNASTVSQNGDARQFLPRFSGENLDANLTLVEALTELAKDKSCSLAQLALAWVLAQEEFIHIIPGTRREKYLLDNFNSLNVELTAAELLWLRAHFDEGKVAGSRYPEAAMAGIEN</sequence>
<dbReference type="OrthoDB" id="9772407at2"/>
<evidence type="ECO:0000259" key="2">
    <source>
        <dbReference type="Pfam" id="PF00248"/>
    </source>
</evidence>
<dbReference type="EMBL" id="CP002583">
    <property type="protein sequence ID" value="ADZ93277.1"/>
    <property type="molecule type" value="Genomic_DNA"/>
</dbReference>
<dbReference type="HOGENOM" id="CLU_023205_2_1_6"/>
<evidence type="ECO:0000256" key="1">
    <source>
        <dbReference type="ARBA" id="ARBA00023002"/>
    </source>
</evidence>